<keyword evidence="3" id="KW-1185">Reference proteome</keyword>
<feature type="compositionally biased region" description="Acidic residues" evidence="1">
    <location>
        <begin position="169"/>
        <end position="181"/>
    </location>
</feature>
<accession>A0A811PPQ6</accession>
<organism evidence="2 3">
    <name type="scientific">Miscanthus lutarioriparius</name>
    <dbReference type="NCBI Taxonomy" id="422564"/>
    <lineage>
        <taxon>Eukaryota</taxon>
        <taxon>Viridiplantae</taxon>
        <taxon>Streptophyta</taxon>
        <taxon>Embryophyta</taxon>
        <taxon>Tracheophyta</taxon>
        <taxon>Spermatophyta</taxon>
        <taxon>Magnoliopsida</taxon>
        <taxon>Liliopsida</taxon>
        <taxon>Poales</taxon>
        <taxon>Poaceae</taxon>
        <taxon>PACMAD clade</taxon>
        <taxon>Panicoideae</taxon>
        <taxon>Andropogonodae</taxon>
        <taxon>Andropogoneae</taxon>
        <taxon>Saccharinae</taxon>
        <taxon>Miscanthus</taxon>
    </lineage>
</organism>
<proteinExistence type="predicted"/>
<dbReference type="EMBL" id="CAJGYO010000007">
    <property type="protein sequence ID" value="CAD6248099.1"/>
    <property type="molecule type" value="Genomic_DNA"/>
</dbReference>
<name>A0A811PPQ6_9POAL</name>
<dbReference type="Proteomes" id="UP000604825">
    <property type="component" value="Unassembled WGS sequence"/>
</dbReference>
<protein>
    <submittedName>
        <fullName evidence="2">Uncharacterized protein</fullName>
    </submittedName>
</protein>
<dbReference type="AlphaFoldDB" id="A0A811PPQ6"/>
<gene>
    <name evidence="2" type="ORF">NCGR_LOCUS32259</name>
</gene>
<evidence type="ECO:0000256" key="1">
    <source>
        <dbReference type="SAM" id="MobiDB-lite"/>
    </source>
</evidence>
<feature type="compositionally biased region" description="Acidic residues" evidence="1">
    <location>
        <begin position="199"/>
        <end position="211"/>
    </location>
</feature>
<evidence type="ECO:0000313" key="3">
    <source>
        <dbReference type="Proteomes" id="UP000604825"/>
    </source>
</evidence>
<evidence type="ECO:0000313" key="2">
    <source>
        <dbReference type="EMBL" id="CAD6248099.1"/>
    </source>
</evidence>
<reference evidence="2" key="1">
    <citation type="submission" date="2020-10" db="EMBL/GenBank/DDBJ databases">
        <authorList>
            <person name="Han B."/>
            <person name="Lu T."/>
            <person name="Zhao Q."/>
            <person name="Huang X."/>
            <person name="Zhao Y."/>
        </authorList>
    </citation>
    <scope>NUCLEOTIDE SEQUENCE</scope>
</reference>
<feature type="region of interest" description="Disordered" evidence="1">
    <location>
        <begin position="164"/>
        <end position="245"/>
    </location>
</feature>
<comment type="caution">
    <text evidence="2">The sequence shown here is derived from an EMBL/GenBank/DDBJ whole genome shotgun (WGS) entry which is preliminary data.</text>
</comment>
<sequence length="287" mass="31907">MAAPLPGISSAGEWTSLLCGVQYIARMDRLVRLFYGGKVKGNGEFEIMQEHVQFFSTSPTFGGLVSQCRDKFEWPLRLRGQFNCGKERAHYVLMSLSCDDEWKNYIEVVKSSSVMCLEVVVEKGCSPIVVVVDDNVDVEPVENLTQDEELQAVVVREVDRSCEPGALNDDFDEETFDEDGGSGDGTHDMDDISQGSYNDEVDVASVDEDDLTSGSSTLDDVLEDEYKSEPSSEDESDCCEGGFPDTIEVPVDGSLRMEYNDVELRQLKVVHMEVPLVPNFMDISMVE</sequence>
<dbReference type="OrthoDB" id="689494at2759"/>